<accession>A0A9P0C8E4</accession>
<dbReference type="InterPro" id="IPR008271">
    <property type="entry name" value="Ser/Thr_kinase_AS"/>
</dbReference>
<sequence length="515" mass="57941">MSLKKIRRRLSQTFRLSIDNSLSELAETSPCSKDDSCKSKCYVKKGAAKLVQSHPEIFKPSPEKGVLYEHSGLGFVSGEESEEASDGLSEEVPSPLRSRDNRLIEKDINKRLSLPANFHLPEDFLSKCNSSPTGTDGPLTRASRRQSLSEIGFGRKETYVKLNKLGQGSYATVFKGKSRLTGSRVALKEIRLEHEEGAPCTALREVSLLKELKHANIVTLHDIVHTKKVLTLVFEYLDKDLQQYMCEHHLNVHTVRLFLFQLLRGLAYCHERKILHRDLKPQNLLINDIGELKLADFGLARAKSVPSKTYTNEVVTLWYRPPDVLLGSTEYSTQIDMWGVGCIFYEMLEHKPLFPGSTIEDELTLIFSELGMPEPDTWPGLEIPKLKLTSSTLNQSLSKANLGANDSIVNNTSVKQPHRTVPSRSLVHNPVENKLLLKFLTYEAKNRISAKEAMKDRFFNSLGPEVHKLPNTASIFSLPGISLKGSNPKRGLPRGTQRDSPLWFQEVSRGTRILK</sequence>
<comment type="catalytic activity">
    <reaction evidence="8">
        <text>L-threonyl-[protein] + ATP = O-phospho-L-threonyl-[protein] + ADP + H(+)</text>
        <dbReference type="Rhea" id="RHEA:46608"/>
        <dbReference type="Rhea" id="RHEA-COMP:11060"/>
        <dbReference type="Rhea" id="RHEA-COMP:11605"/>
        <dbReference type="ChEBI" id="CHEBI:15378"/>
        <dbReference type="ChEBI" id="CHEBI:30013"/>
        <dbReference type="ChEBI" id="CHEBI:30616"/>
        <dbReference type="ChEBI" id="CHEBI:61977"/>
        <dbReference type="ChEBI" id="CHEBI:456216"/>
        <dbReference type="EC" id="2.7.11.22"/>
    </reaction>
</comment>
<proteinExistence type="inferred from homology"/>
<dbReference type="FunFam" id="1.10.510.10:FF:000624">
    <property type="entry name" value="Mitogen-activated protein kinase"/>
    <property type="match status" value="1"/>
</dbReference>
<dbReference type="PROSITE" id="PS00107">
    <property type="entry name" value="PROTEIN_KINASE_ATP"/>
    <property type="match status" value="1"/>
</dbReference>
<name>A0A9P0C8E4_BEMTA</name>
<feature type="binding site" evidence="10">
    <location>
        <position position="188"/>
    </location>
    <ligand>
        <name>ATP</name>
        <dbReference type="ChEBI" id="CHEBI:30616"/>
    </ligand>
</feature>
<dbReference type="Proteomes" id="UP001152759">
    <property type="component" value="Chromosome 2"/>
</dbReference>
<evidence type="ECO:0000256" key="1">
    <source>
        <dbReference type="ARBA" id="ARBA00006485"/>
    </source>
</evidence>
<dbReference type="AlphaFoldDB" id="A0A9P0C8E4"/>
<dbReference type="InterPro" id="IPR011009">
    <property type="entry name" value="Kinase-like_dom_sf"/>
</dbReference>
<dbReference type="SUPFAM" id="SSF56112">
    <property type="entry name" value="Protein kinase-like (PK-like)"/>
    <property type="match status" value="1"/>
</dbReference>
<dbReference type="FunFam" id="3.30.200.20:FF:000007">
    <property type="entry name" value="Cyclin-dependent kinase 14, putative"/>
    <property type="match status" value="1"/>
</dbReference>
<evidence type="ECO:0000256" key="3">
    <source>
        <dbReference type="ARBA" id="ARBA00022527"/>
    </source>
</evidence>
<dbReference type="InterPro" id="IPR000719">
    <property type="entry name" value="Prot_kinase_dom"/>
</dbReference>
<dbReference type="Pfam" id="PF00069">
    <property type="entry name" value="Pkinase"/>
    <property type="match status" value="1"/>
</dbReference>
<dbReference type="PANTHER" id="PTHR24056:SF246">
    <property type="entry name" value="ECDYSONE-INDUCED PROTEIN 63E, ISOFORM N"/>
    <property type="match status" value="1"/>
</dbReference>
<comment type="catalytic activity">
    <reaction evidence="9">
        <text>L-seryl-[protein] + ATP = O-phospho-L-seryl-[protein] + ADP + H(+)</text>
        <dbReference type="Rhea" id="RHEA:17989"/>
        <dbReference type="Rhea" id="RHEA-COMP:9863"/>
        <dbReference type="Rhea" id="RHEA-COMP:11604"/>
        <dbReference type="ChEBI" id="CHEBI:15378"/>
        <dbReference type="ChEBI" id="CHEBI:29999"/>
        <dbReference type="ChEBI" id="CHEBI:30616"/>
        <dbReference type="ChEBI" id="CHEBI:83421"/>
        <dbReference type="ChEBI" id="CHEBI:456216"/>
        <dbReference type="EC" id="2.7.11.22"/>
    </reaction>
</comment>
<evidence type="ECO:0000256" key="10">
    <source>
        <dbReference type="PROSITE-ProRule" id="PRU10141"/>
    </source>
</evidence>
<evidence type="ECO:0000256" key="2">
    <source>
        <dbReference type="ARBA" id="ARBA00012425"/>
    </source>
</evidence>
<dbReference type="GO" id="GO:0005634">
    <property type="term" value="C:nucleus"/>
    <property type="evidence" value="ECO:0007669"/>
    <property type="project" value="TreeGrafter"/>
</dbReference>
<dbReference type="KEGG" id="btab:109035983"/>
<evidence type="ECO:0000313" key="12">
    <source>
        <dbReference type="EMBL" id="CAH0764989.1"/>
    </source>
</evidence>
<reference evidence="12" key="1">
    <citation type="submission" date="2021-12" db="EMBL/GenBank/DDBJ databases">
        <authorList>
            <person name="King R."/>
        </authorList>
    </citation>
    <scope>NUCLEOTIDE SEQUENCE</scope>
</reference>
<keyword evidence="13" id="KW-1185">Reference proteome</keyword>
<dbReference type="InterPro" id="IPR050108">
    <property type="entry name" value="CDK"/>
</dbReference>
<protein>
    <recommendedName>
        <fullName evidence="2">cyclin-dependent kinase</fullName>
        <ecNumber evidence="2">2.7.11.22</ecNumber>
    </recommendedName>
</protein>
<dbReference type="OrthoDB" id="1732493at2759"/>
<evidence type="ECO:0000256" key="4">
    <source>
        <dbReference type="ARBA" id="ARBA00022679"/>
    </source>
</evidence>
<keyword evidence="3" id="KW-0723">Serine/threonine-protein kinase</keyword>
<keyword evidence="4" id="KW-0808">Transferase</keyword>
<evidence type="ECO:0000259" key="11">
    <source>
        <dbReference type="PROSITE" id="PS50011"/>
    </source>
</evidence>
<dbReference type="EC" id="2.7.11.22" evidence="2"/>
<dbReference type="GO" id="GO:0005737">
    <property type="term" value="C:cytoplasm"/>
    <property type="evidence" value="ECO:0007669"/>
    <property type="project" value="TreeGrafter"/>
</dbReference>
<organism evidence="12 13">
    <name type="scientific">Bemisia tabaci</name>
    <name type="common">Sweetpotato whitefly</name>
    <name type="synonym">Aleurodes tabaci</name>
    <dbReference type="NCBI Taxonomy" id="7038"/>
    <lineage>
        <taxon>Eukaryota</taxon>
        <taxon>Metazoa</taxon>
        <taxon>Ecdysozoa</taxon>
        <taxon>Arthropoda</taxon>
        <taxon>Hexapoda</taxon>
        <taxon>Insecta</taxon>
        <taxon>Pterygota</taxon>
        <taxon>Neoptera</taxon>
        <taxon>Paraneoptera</taxon>
        <taxon>Hemiptera</taxon>
        <taxon>Sternorrhyncha</taxon>
        <taxon>Aleyrodoidea</taxon>
        <taxon>Aleyrodidae</taxon>
        <taxon>Aleyrodinae</taxon>
        <taxon>Bemisia</taxon>
    </lineage>
</organism>
<dbReference type="GO" id="GO:0005524">
    <property type="term" value="F:ATP binding"/>
    <property type="evidence" value="ECO:0007669"/>
    <property type="project" value="UniProtKB-UniRule"/>
</dbReference>
<evidence type="ECO:0000256" key="9">
    <source>
        <dbReference type="ARBA" id="ARBA00048367"/>
    </source>
</evidence>
<dbReference type="PANTHER" id="PTHR24056">
    <property type="entry name" value="CELL DIVISION PROTEIN KINASE"/>
    <property type="match status" value="1"/>
</dbReference>
<dbReference type="Gene3D" id="1.10.510.10">
    <property type="entry name" value="Transferase(Phosphotransferase) domain 1"/>
    <property type="match status" value="1"/>
</dbReference>
<gene>
    <name evidence="12" type="ORF">BEMITA_LOCUS3279</name>
</gene>
<dbReference type="SMART" id="SM00220">
    <property type="entry name" value="S_TKc"/>
    <property type="match status" value="1"/>
</dbReference>
<evidence type="ECO:0000313" key="13">
    <source>
        <dbReference type="Proteomes" id="UP001152759"/>
    </source>
</evidence>
<dbReference type="GO" id="GO:0004693">
    <property type="term" value="F:cyclin-dependent protein serine/threonine kinase activity"/>
    <property type="evidence" value="ECO:0007669"/>
    <property type="project" value="UniProtKB-EC"/>
</dbReference>
<dbReference type="PROSITE" id="PS00108">
    <property type="entry name" value="PROTEIN_KINASE_ST"/>
    <property type="match status" value="1"/>
</dbReference>
<evidence type="ECO:0000256" key="6">
    <source>
        <dbReference type="ARBA" id="ARBA00022777"/>
    </source>
</evidence>
<evidence type="ECO:0000256" key="8">
    <source>
        <dbReference type="ARBA" id="ARBA00047811"/>
    </source>
</evidence>
<dbReference type="Gene3D" id="3.30.200.20">
    <property type="entry name" value="Phosphorylase Kinase, domain 1"/>
    <property type="match status" value="1"/>
</dbReference>
<keyword evidence="5 10" id="KW-0547">Nucleotide-binding</keyword>
<keyword evidence="7 10" id="KW-0067">ATP-binding</keyword>
<dbReference type="EMBL" id="OU963863">
    <property type="protein sequence ID" value="CAH0764989.1"/>
    <property type="molecule type" value="Genomic_DNA"/>
</dbReference>
<keyword evidence="6" id="KW-0418">Kinase</keyword>
<feature type="domain" description="Protein kinase" evidence="11">
    <location>
        <begin position="159"/>
        <end position="459"/>
    </location>
</feature>
<evidence type="ECO:0000256" key="7">
    <source>
        <dbReference type="ARBA" id="ARBA00022840"/>
    </source>
</evidence>
<evidence type="ECO:0000256" key="5">
    <source>
        <dbReference type="ARBA" id="ARBA00022741"/>
    </source>
</evidence>
<dbReference type="InterPro" id="IPR017441">
    <property type="entry name" value="Protein_kinase_ATP_BS"/>
</dbReference>
<dbReference type="PROSITE" id="PS50011">
    <property type="entry name" value="PROTEIN_KINASE_DOM"/>
    <property type="match status" value="1"/>
</dbReference>
<comment type="similarity">
    <text evidence="1">Belongs to the protein kinase superfamily. CMGC Ser/Thr protein kinase family. CDC2/CDKX subfamily.</text>
</comment>